<dbReference type="AlphaFoldDB" id="A0AA38UD42"/>
<feature type="compositionally biased region" description="Acidic residues" evidence="1">
    <location>
        <begin position="111"/>
        <end position="140"/>
    </location>
</feature>
<protein>
    <recommendedName>
        <fullName evidence="4">C2H2-type domain-containing protein</fullName>
    </recommendedName>
</protein>
<evidence type="ECO:0008006" key="4">
    <source>
        <dbReference type="Google" id="ProtNLM"/>
    </source>
</evidence>
<evidence type="ECO:0000313" key="2">
    <source>
        <dbReference type="EMBL" id="KAJ3837301.1"/>
    </source>
</evidence>
<comment type="caution">
    <text evidence="2">The sequence shown here is derived from an EMBL/GenBank/DDBJ whole genome shotgun (WGS) entry which is preliminary data.</text>
</comment>
<feature type="region of interest" description="Disordered" evidence="1">
    <location>
        <begin position="97"/>
        <end position="159"/>
    </location>
</feature>
<evidence type="ECO:0000256" key="1">
    <source>
        <dbReference type="SAM" id="MobiDB-lite"/>
    </source>
</evidence>
<name>A0AA38UD42_9AGAR</name>
<dbReference type="Proteomes" id="UP001163846">
    <property type="component" value="Unassembled WGS sequence"/>
</dbReference>
<dbReference type="InterPro" id="IPR041078">
    <property type="entry name" value="Plavaka"/>
</dbReference>
<gene>
    <name evidence="2" type="ORF">F5878DRAFT_686531</name>
</gene>
<evidence type="ECO:0000313" key="3">
    <source>
        <dbReference type="Proteomes" id="UP001163846"/>
    </source>
</evidence>
<reference evidence="2" key="1">
    <citation type="submission" date="2022-08" db="EMBL/GenBank/DDBJ databases">
        <authorList>
            <consortium name="DOE Joint Genome Institute"/>
            <person name="Min B."/>
            <person name="Riley R."/>
            <person name="Sierra-Patev S."/>
            <person name="Naranjo-Ortiz M."/>
            <person name="Looney B."/>
            <person name="Konkel Z."/>
            <person name="Slot J.C."/>
            <person name="Sakamoto Y."/>
            <person name="Steenwyk J.L."/>
            <person name="Rokas A."/>
            <person name="Carro J."/>
            <person name="Camarero S."/>
            <person name="Ferreira P."/>
            <person name="Molpeceres G."/>
            <person name="Ruiz-Duenas F.J."/>
            <person name="Serrano A."/>
            <person name="Henrissat B."/>
            <person name="Drula E."/>
            <person name="Hughes K.W."/>
            <person name="Mata J.L."/>
            <person name="Ishikawa N.K."/>
            <person name="Vargas-Isla R."/>
            <person name="Ushijima S."/>
            <person name="Smith C.A."/>
            <person name="Ahrendt S."/>
            <person name="Andreopoulos W."/>
            <person name="He G."/>
            <person name="Labutti K."/>
            <person name="Lipzen A."/>
            <person name="Ng V."/>
            <person name="Sandor L."/>
            <person name="Barry K."/>
            <person name="Martinez A.T."/>
            <person name="Xiao Y."/>
            <person name="Gibbons J.G."/>
            <person name="Terashima K."/>
            <person name="Hibbett D.S."/>
            <person name="Grigoriev I.V."/>
        </authorList>
    </citation>
    <scope>NUCLEOTIDE SEQUENCE</scope>
    <source>
        <strain evidence="2">TFB9207</strain>
    </source>
</reference>
<feature type="compositionally biased region" description="Low complexity" evidence="1">
    <location>
        <begin position="98"/>
        <end position="110"/>
    </location>
</feature>
<accession>A0AA38UD42</accession>
<dbReference type="Pfam" id="PF18759">
    <property type="entry name" value="Plavaka"/>
    <property type="match status" value="1"/>
</dbReference>
<keyword evidence="3" id="KW-1185">Reference proteome</keyword>
<proteinExistence type="predicted"/>
<dbReference type="EMBL" id="MU806256">
    <property type="protein sequence ID" value="KAJ3837301.1"/>
    <property type="molecule type" value="Genomic_DNA"/>
</dbReference>
<organism evidence="2 3">
    <name type="scientific">Lentinula raphanica</name>
    <dbReference type="NCBI Taxonomy" id="153919"/>
    <lineage>
        <taxon>Eukaryota</taxon>
        <taxon>Fungi</taxon>
        <taxon>Dikarya</taxon>
        <taxon>Basidiomycota</taxon>
        <taxon>Agaricomycotina</taxon>
        <taxon>Agaricomycetes</taxon>
        <taxon>Agaricomycetidae</taxon>
        <taxon>Agaricales</taxon>
        <taxon>Marasmiineae</taxon>
        <taxon>Omphalotaceae</taxon>
        <taxon>Lentinula</taxon>
    </lineage>
</organism>
<sequence length="1018" mass="115176">MSTQCHGCHKNFVGSNLLRHLRNTRHPACLEYLDSLLRRSLERPLEGGSALDISENLIGDYGDSDGEDVDMGSNAEDIDNMGQDLEVPQFKNPTRTIGNNFGNNFGNSFDNDFDSDFNSDSDDQGQYPFEDEEDDWEPPFEDFAHSPSPRSPSPPLIFPEGYFDEPLQLPKPRVPLLSHSTAMRQPYIQHYPDPRAGAPIEGQSTIVSENSKYFQNLKAGANPWAPFGSQTEWEIARWAKLRGPSSTALTELLSIPGVCENLDLSYSNADQLNAIIDKQLPSTCPKFQRQEVVVQGQAYEMYFRDILECLKSLYGDAKFTEYLKFAPERHYENAQRENQLFHDMYTGEWWWSTQARLDRHAGPGRTIVPILLSSDKTQELRRKPSRRAYILVGYLPTTSLEHIKSPSSRRRSLANLFHACMRTIVRPLEAVGATGLVMTSGDGVKRHCHPIFAAYISDYPEQIVVTCCISGTCPRCTIPRQSIGENTEPYPSRQLRLILETLQMADDSPSAFIKACRDAGIKPVFDPFWAHLPYSNVYTSITPDILHQLYQGVFKHMKNWIIDAYGAHEIDARCRRLPPNHNVRIFTKGISTLQRVSGVEHAQMSSFILGLIAEAPLPGGMSSIRLVRCLRGLIDFKFLYLSQYPVHSTHSLNLLSDALHRFHANKAIFIDLDIRSDFRIPKIHSMNHYVDDITGMGTLDNFNTEYTERLHIDLAKQAYRATNKKDELSQMVLWLERKEKVMKHAAHLAWVKAGKHPPLRSHWVPPGMNPTRTLKMAKHPSVNRVKVTDVIQHYGATFFKAALARFVVQLKQPNLTGTRLDDAASGLFLGVSHVSAYHRIKYLHQDTFTGISSTADSIHAQPARKDKHGHSLSGRFDTVLVRISNSESEGPLDIARDTRVAQVRIVFTLTDKASEHLFQGIPTQDRPRVLAYIEWFTPFTAQDPNHGLYKVSRSTVEGGRLASIIDIQRILRSVHLLPRFGPVANREWTSGSVLEDCTSFLVNSDSDRDIYQFFSSKS</sequence>